<name>A0A0G0U968_9BACT</name>
<dbReference type="GO" id="GO:0000287">
    <property type="term" value="F:magnesium ion binding"/>
    <property type="evidence" value="ECO:0007669"/>
    <property type="project" value="InterPro"/>
</dbReference>
<dbReference type="Gene3D" id="3.30.56.10">
    <property type="match status" value="2"/>
</dbReference>
<dbReference type="PANTHER" id="PTHR10947:SF0">
    <property type="entry name" value="PHENYLALANINE--TRNA LIGASE BETA SUBUNIT"/>
    <property type="match status" value="1"/>
</dbReference>
<dbReference type="SUPFAM" id="SSF56037">
    <property type="entry name" value="PheT/TilS domain"/>
    <property type="match status" value="1"/>
</dbReference>
<evidence type="ECO:0000256" key="2">
    <source>
        <dbReference type="ARBA" id="ARBA00004496"/>
    </source>
</evidence>
<evidence type="ECO:0000256" key="12">
    <source>
        <dbReference type="ARBA" id="ARBA00022842"/>
    </source>
</evidence>
<evidence type="ECO:0000256" key="14">
    <source>
        <dbReference type="ARBA" id="ARBA00023146"/>
    </source>
</evidence>
<comment type="similarity">
    <text evidence="3">Belongs to the phenylalanyl-tRNA synthetase beta subunit family. Type 1 subfamily.</text>
</comment>
<reference evidence="18 19" key="1">
    <citation type="journal article" date="2015" name="Nature">
        <title>rRNA introns, odd ribosomes, and small enigmatic genomes across a large radiation of phyla.</title>
        <authorList>
            <person name="Brown C.T."/>
            <person name="Hug L.A."/>
            <person name="Thomas B.C."/>
            <person name="Sharon I."/>
            <person name="Castelle C.J."/>
            <person name="Singh A."/>
            <person name="Wilkins M.J."/>
            <person name="Williams K.H."/>
            <person name="Banfield J.F."/>
        </authorList>
    </citation>
    <scope>NUCLEOTIDE SEQUENCE [LARGE SCALE GENOMIC DNA]</scope>
</reference>
<keyword evidence="8 18" id="KW-0436">Ligase</keyword>
<feature type="domain" description="B5" evidence="17">
    <location>
        <begin position="285"/>
        <end position="360"/>
    </location>
</feature>
<evidence type="ECO:0000256" key="7">
    <source>
        <dbReference type="ARBA" id="ARBA00022490"/>
    </source>
</evidence>
<dbReference type="GO" id="GO:0006432">
    <property type="term" value="P:phenylalanyl-tRNA aminoacylation"/>
    <property type="evidence" value="ECO:0007669"/>
    <property type="project" value="InterPro"/>
</dbReference>
<accession>A0A0G0U968</accession>
<evidence type="ECO:0000259" key="17">
    <source>
        <dbReference type="PROSITE" id="PS51483"/>
    </source>
</evidence>
<keyword evidence="10" id="KW-0547">Nucleotide-binding</keyword>
<evidence type="ECO:0000256" key="13">
    <source>
        <dbReference type="ARBA" id="ARBA00022917"/>
    </source>
</evidence>
<dbReference type="EC" id="6.1.1.20" evidence="5"/>
<keyword evidence="13" id="KW-0648">Protein biosynthesis</keyword>
<dbReference type="PROSITE" id="PS51483">
    <property type="entry name" value="B5"/>
    <property type="match status" value="1"/>
</dbReference>
<protein>
    <recommendedName>
        <fullName evidence="6">Phenylalanine--tRNA ligase beta subunit</fullName>
        <ecNumber evidence="5">6.1.1.20</ecNumber>
    </recommendedName>
    <alternativeName>
        <fullName evidence="15">Phenylalanyl-tRNA synthetase beta subunit</fullName>
    </alternativeName>
</protein>
<dbReference type="GO" id="GO:0004826">
    <property type="term" value="F:phenylalanine-tRNA ligase activity"/>
    <property type="evidence" value="ECO:0007669"/>
    <property type="project" value="UniProtKB-EC"/>
</dbReference>
<sequence length="563" mass="63367">MKVSIGWLRELVKLNTSIEKTISSVDLKTIGVKEVTENFFELDMKGYNRADLLSLRGVAYEVAAITDSEVTFKEPQDSEFSWVKQKLPETPVKVETEENCPLYCIAKIEGLKVGHSSPNWVKKLADSGMRSVNNVADVTNLVMLEYGQPTHAFDAERVKDQTLIVRMADTGEELITLDNKKRILEPTDMVIADPQKSVGLAGVMGGKDSEISDNTTTILLEAAIFNPTTIRRTAGRFNLPSEASKRFQHGLTKVRLLQAVEAAIKMYKNLGGKLTAITIIDHSQEQAKEIEVSHQKLNSLIGVDIKPDFVQSSLEKLHFQVEKVGESWKVTPPYWRQDVEIEADVIEEAARMYGYENIPPKKLTGELPQKIDQGLFEFISKLKQTLVDTGLDEIQTYSFFSTQVLKNFEVPKERLLKVANPMSAETEYLRVRIAPNLVEKVAENLKAFKEVGVFEVGKVYLPMESGPSEKYVLSITLVDETTNPLRKLFSIWQKVSADLGLKVTVEEGEQDAREKVVFHPTRFIKLMVNGQDVGRLGEIHPRIINRFGVEKRVAMLEIALEQL</sequence>
<dbReference type="InterPro" id="IPR005146">
    <property type="entry name" value="B3/B4_tRNA-bd"/>
</dbReference>
<dbReference type="InterPro" id="IPR041616">
    <property type="entry name" value="PheRS_beta_core"/>
</dbReference>
<evidence type="ECO:0000256" key="3">
    <source>
        <dbReference type="ARBA" id="ARBA00008653"/>
    </source>
</evidence>
<comment type="subunit">
    <text evidence="4">Tetramer of two alpha and two beta subunits.</text>
</comment>
<dbReference type="PANTHER" id="PTHR10947">
    <property type="entry name" value="PHENYLALANYL-TRNA SYNTHETASE BETA CHAIN AND LEUCINE-RICH REPEAT-CONTAINING PROTEIN 47"/>
    <property type="match status" value="1"/>
</dbReference>
<dbReference type="NCBIfam" id="TIGR00472">
    <property type="entry name" value="pheT_bact"/>
    <property type="match status" value="1"/>
</dbReference>
<keyword evidence="12" id="KW-0460">Magnesium</keyword>
<dbReference type="SUPFAM" id="SSF46955">
    <property type="entry name" value="Putative DNA-binding domain"/>
    <property type="match status" value="2"/>
</dbReference>
<dbReference type="CDD" id="cd00769">
    <property type="entry name" value="PheRS_beta_core"/>
    <property type="match status" value="1"/>
</dbReference>
<dbReference type="InterPro" id="IPR020825">
    <property type="entry name" value="Phe-tRNA_synthase-like_B3/B4"/>
</dbReference>
<evidence type="ECO:0000256" key="9">
    <source>
        <dbReference type="ARBA" id="ARBA00022723"/>
    </source>
</evidence>
<dbReference type="InterPro" id="IPR004532">
    <property type="entry name" value="Phe-tRNA-ligase_IIc_bsu_bact"/>
</dbReference>
<evidence type="ECO:0000256" key="5">
    <source>
        <dbReference type="ARBA" id="ARBA00012814"/>
    </source>
</evidence>
<dbReference type="Gene3D" id="3.50.40.10">
    <property type="entry name" value="Phenylalanyl-trna Synthetase, Chain B, domain 3"/>
    <property type="match status" value="1"/>
</dbReference>
<dbReference type="Pfam" id="PF03483">
    <property type="entry name" value="B3_4"/>
    <property type="match status" value="1"/>
</dbReference>
<evidence type="ECO:0000256" key="15">
    <source>
        <dbReference type="ARBA" id="ARBA00033189"/>
    </source>
</evidence>
<dbReference type="SMART" id="SM00873">
    <property type="entry name" value="B3_4"/>
    <property type="match status" value="1"/>
</dbReference>
<dbReference type="Pfam" id="PF17759">
    <property type="entry name" value="tRNA_synthFbeta"/>
    <property type="match status" value="1"/>
</dbReference>
<dbReference type="Proteomes" id="UP000034601">
    <property type="component" value="Unassembled WGS sequence"/>
</dbReference>
<gene>
    <name evidence="18" type="ORF">UU29_C0001G0026</name>
</gene>
<keyword evidence="9" id="KW-0479">Metal-binding</keyword>
<organism evidence="18 19">
    <name type="scientific">Candidatus Daviesbacteria bacterium GW2011_GWA2_40_9</name>
    <dbReference type="NCBI Taxonomy" id="1618424"/>
    <lineage>
        <taxon>Bacteria</taxon>
        <taxon>Candidatus Daviesiibacteriota</taxon>
    </lineage>
</organism>
<comment type="subcellular location">
    <subcellularLocation>
        <location evidence="2">Cytoplasm</location>
    </subcellularLocation>
</comment>
<dbReference type="InterPro" id="IPR005147">
    <property type="entry name" value="tRNA_synthase_B5-dom"/>
</dbReference>
<dbReference type="FunFam" id="3.30.56.10:FF:000002">
    <property type="entry name" value="Phenylalanine--tRNA ligase beta subunit"/>
    <property type="match status" value="1"/>
</dbReference>
<dbReference type="Pfam" id="PF03484">
    <property type="entry name" value="B5"/>
    <property type="match status" value="1"/>
</dbReference>
<dbReference type="InterPro" id="IPR045864">
    <property type="entry name" value="aa-tRNA-synth_II/BPL/LPL"/>
</dbReference>
<evidence type="ECO:0000256" key="10">
    <source>
        <dbReference type="ARBA" id="ARBA00022741"/>
    </source>
</evidence>
<dbReference type="InterPro" id="IPR045060">
    <property type="entry name" value="Phe-tRNA-ligase_IIc_bsu"/>
</dbReference>
<evidence type="ECO:0000256" key="1">
    <source>
        <dbReference type="ARBA" id="ARBA00001946"/>
    </source>
</evidence>
<dbReference type="EMBL" id="LCAB01000001">
    <property type="protein sequence ID" value="KKR83806.1"/>
    <property type="molecule type" value="Genomic_DNA"/>
</dbReference>
<dbReference type="GO" id="GO:0005524">
    <property type="term" value="F:ATP binding"/>
    <property type="evidence" value="ECO:0007669"/>
    <property type="project" value="UniProtKB-KW"/>
</dbReference>
<comment type="caution">
    <text evidence="18">The sequence shown here is derived from an EMBL/GenBank/DDBJ whole genome shotgun (WGS) entry which is preliminary data.</text>
</comment>
<dbReference type="PATRIC" id="fig|1618424.3.peg.27"/>
<comment type="catalytic activity">
    <reaction evidence="16">
        <text>tRNA(Phe) + L-phenylalanine + ATP = L-phenylalanyl-tRNA(Phe) + AMP + diphosphate + H(+)</text>
        <dbReference type="Rhea" id="RHEA:19413"/>
        <dbReference type="Rhea" id="RHEA-COMP:9668"/>
        <dbReference type="Rhea" id="RHEA-COMP:9699"/>
        <dbReference type="ChEBI" id="CHEBI:15378"/>
        <dbReference type="ChEBI" id="CHEBI:30616"/>
        <dbReference type="ChEBI" id="CHEBI:33019"/>
        <dbReference type="ChEBI" id="CHEBI:58095"/>
        <dbReference type="ChEBI" id="CHEBI:78442"/>
        <dbReference type="ChEBI" id="CHEBI:78531"/>
        <dbReference type="ChEBI" id="CHEBI:456215"/>
        <dbReference type="EC" id="6.1.1.20"/>
    </reaction>
</comment>
<evidence type="ECO:0000313" key="19">
    <source>
        <dbReference type="Proteomes" id="UP000034601"/>
    </source>
</evidence>
<dbReference type="GO" id="GO:0009328">
    <property type="term" value="C:phenylalanine-tRNA ligase complex"/>
    <property type="evidence" value="ECO:0007669"/>
    <property type="project" value="TreeGrafter"/>
</dbReference>
<proteinExistence type="inferred from homology"/>
<comment type="cofactor">
    <cofactor evidence="1">
        <name>Mg(2+)</name>
        <dbReference type="ChEBI" id="CHEBI:18420"/>
    </cofactor>
</comment>
<evidence type="ECO:0000313" key="18">
    <source>
        <dbReference type="EMBL" id="KKR83806.1"/>
    </source>
</evidence>
<dbReference type="InterPro" id="IPR009061">
    <property type="entry name" value="DNA-bd_dom_put_sf"/>
</dbReference>
<keyword evidence="11" id="KW-0067">ATP-binding</keyword>
<evidence type="ECO:0000256" key="8">
    <source>
        <dbReference type="ARBA" id="ARBA00022598"/>
    </source>
</evidence>
<dbReference type="Gene3D" id="3.30.930.10">
    <property type="entry name" value="Bira Bifunctional Protein, Domain 2"/>
    <property type="match status" value="1"/>
</dbReference>
<keyword evidence="14" id="KW-0030">Aminoacyl-tRNA synthetase</keyword>
<keyword evidence="7" id="KW-0963">Cytoplasm</keyword>
<evidence type="ECO:0000256" key="16">
    <source>
        <dbReference type="ARBA" id="ARBA00049255"/>
    </source>
</evidence>
<dbReference type="SMART" id="SM00874">
    <property type="entry name" value="B5"/>
    <property type="match status" value="1"/>
</dbReference>
<dbReference type="AlphaFoldDB" id="A0A0G0U968"/>
<dbReference type="SUPFAM" id="SSF55681">
    <property type="entry name" value="Class II aaRS and biotin synthetases"/>
    <property type="match status" value="1"/>
</dbReference>
<dbReference type="GO" id="GO:0003723">
    <property type="term" value="F:RNA binding"/>
    <property type="evidence" value="ECO:0007669"/>
    <property type="project" value="InterPro"/>
</dbReference>
<evidence type="ECO:0000256" key="6">
    <source>
        <dbReference type="ARBA" id="ARBA00017032"/>
    </source>
</evidence>
<evidence type="ECO:0000256" key="11">
    <source>
        <dbReference type="ARBA" id="ARBA00022840"/>
    </source>
</evidence>
<evidence type="ECO:0000256" key="4">
    <source>
        <dbReference type="ARBA" id="ARBA00011209"/>
    </source>
</evidence>